<organism evidence="2 3">
    <name type="scientific">Lysinibacillus alkalisoli</name>
    <dbReference type="NCBI Taxonomy" id="1911548"/>
    <lineage>
        <taxon>Bacteria</taxon>
        <taxon>Bacillati</taxon>
        <taxon>Bacillota</taxon>
        <taxon>Bacilli</taxon>
        <taxon>Bacillales</taxon>
        <taxon>Bacillaceae</taxon>
        <taxon>Lysinibacillus</taxon>
    </lineage>
</organism>
<protein>
    <submittedName>
        <fullName evidence="2">Acetyltransferase</fullName>
    </submittedName>
</protein>
<dbReference type="PANTHER" id="PTHR13355">
    <property type="entry name" value="GLUCOSAMINE 6-PHOSPHATE N-ACETYLTRANSFERASE"/>
    <property type="match status" value="1"/>
</dbReference>
<dbReference type="RefSeq" id="WP_188613713.1">
    <property type="nucleotide sequence ID" value="NZ_BMJT01000002.1"/>
</dbReference>
<keyword evidence="3" id="KW-1185">Reference proteome</keyword>
<dbReference type="InterPro" id="IPR016181">
    <property type="entry name" value="Acyl_CoA_acyltransferase"/>
</dbReference>
<reference evidence="2" key="2">
    <citation type="submission" date="2020-09" db="EMBL/GenBank/DDBJ databases">
        <authorList>
            <person name="Sun Q."/>
            <person name="Zhou Y."/>
        </authorList>
    </citation>
    <scope>NUCLEOTIDE SEQUENCE</scope>
    <source>
        <strain evidence="2">CGMCC 1.15760</strain>
    </source>
</reference>
<dbReference type="AlphaFoldDB" id="A0A917G074"/>
<dbReference type="Proteomes" id="UP000616608">
    <property type="component" value="Unassembled WGS sequence"/>
</dbReference>
<dbReference type="GO" id="GO:0004343">
    <property type="term" value="F:glucosamine 6-phosphate N-acetyltransferase activity"/>
    <property type="evidence" value="ECO:0007669"/>
    <property type="project" value="TreeGrafter"/>
</dbReference>
<reference evidence="2" key="1">
    <citation type="journal article" date="2014" name="Int. J. Syst. Evol. Microbiol.">
        <title>Complete genome sequence of Corynebacterium casei LMG S-19264T (=DSM 44701T), isolated from a smear-ripened cheese.</title>
        <authorList>
            <consortium name="US DOE Joint Genome Institute (JGI-PGF)"/>
            <person name="Walter F."/>
            <person name="Albersmeier A."/>
            <person name="Kalinowski J."/>
            <person name="Ruckert C."/>
        </authorList>
    </citation>
    <scope>NUCLEOTIDE SEQUENCE</scope>
    <source>
        <strain evidence="2">CGMCC 1.15760</strain>
    </source>
</reference>
<evidence type="ECO:0000313" key="3">
    <source>
        <dbReference type="Proteomes" id="UP000616608"/>
    </source>
</evidence>
<feature type="domain" description="N-acetyltransferase" evidence="1">
    <location>
        <begin position="2"/>
        <end position="143"/>
    </location>
</feature>
<dbReference type="InterPro" id="IPR000182">
    <property type="entry name" value="GNAT_dom"/>
</dbReference>
<dbReference type="PROSITE" id="PS51186">
    <property type="entry name" value="GNAT"/>
    <property type="match status" value="1"/>
</dbReference>
<proteinExistence type="predicted"/>
<dbReference type="SUPFAM" id="SSF55729">
    <property type="entry name" value="Acyl-CoA N-acyltransferases (Nat)"/>
    <property type="match status" value="1"/>
</dbReference>
<dbReference type="Gene3D" id="3.40.630.30">
    <property type="match status" value="1"/>
</dbReference>
<dbReference type="InterPro" id="IPR039143">
    <property type="entry name" value="GNPNAT1-like"/>
</dbReference>
<accession>A0A917G074</accession>
<dbReference type="PANTHER" id="PTHR13355:SF9">
    <property type="entry name" value="ACETYLTRANSFERASE BSU40680-RELATED"/>
    <property type="match status" value="1"/>
</dbReference>
<comment type="caution">
    <text evidence="2">The sequence shown here is derived from an EMBL/GenBank/DDBJ whole genome shotgun (WGS) entry which is preliminary data.</text>
</comment>
<dbReference type="CDD" id="cd04301">
    <property type="entry name" value="NAT_SF"/>
    <property type="match status" value="1"/>
</dbReference>
<evidence type="ECO:0000259" key="1">
    <source>
        <dbReference type="PROSITE" id="PS51186"/>
    </source>
</evidence>
<sequence length="143" mass="16230">MACITISTEQELQQAFAIRRKVFVEEQGVPLADEFDEFDTLSSNCQHVLVIYDNQVVGTGRIRHVQNVGKLERICILIDYRKYGLGKTIIRALEKLAYHMPVDTVILHGQTQAEGFYHKLGYMTASEPFLEDGIAHVTMTKTL</sequence>
<evidence type="ECO:0000313" key="2">
    <source>
        <dbReference type="EMBL" id="GGG15991.1"/>
    </source>
</evidence>
<gene>
    <name evidence="2" type="ORF">GCM10007425_07870</name>
</gene>
<name>A0A917G074_9BACI</name>
<dbReference type="Pfam" id="PF13673">
    <property type="entry name" value="Acetyltransf_10"/>
    <property type="match status" value="1"/>
</dbReference>
<dbReference type="EMBL" id="BMJT01000002">
    <property type="protein sequence ID" value="GGG15991.1"/>
    <property type="molecule type" value="Genomic_DNA"/>
</dbReference>